<evidence type="ECO:0000313" key="8">
    <source>
        <dbReference type="EMBL" id="VUG19486.1"/>
    </source>
</evidence>
<evidence type="ECO:0000256" key="4">
    <source>
        <dbReference type="ARBA" id="ARBA00023136"/>
    </source>
</evidence>
<keyword evidence="3 6" id="KW-1133">Transmembrane helix</keyword>
<feature type="region of interest" description="Disordered" evidence="5">
    <location>
        <begin position="170"/>
        <end position="200"/>
    </location>
</feature>
<dbReference type="GO" id="GO:0005778">
    <property type="term" value="C:peroxisomal membrane"/>
    <property type="evidence" value="ECO:0007669"/>
    <property type="project" value="UniProtKB-ARBA"/>
</dbReference>
<organism evidence="8 9">
    <name type="scientific">Dekkera bruxellensis</name>
    <name type="common">Brettanomyces custersii</name>
    <dbReference type="NCBI Taxonomy" id="5007"/>
    <lineage>
        <taxon>Eukaryota</taxon>
        <taxon>Fungi</taxon>
        <taxon>Dikarya</taxon>
        <taxon>Ascomycota</taxon>
        <taxon>Saccharomycotina</taxon>
        <taxon>Pichiomycetes</taxon>
        <taxon>Pichiales</taxon>
        <taxon>Pichiaceae</taxon>
        <taxon>Brettanomyces</taxon>
    </lineage>
</organism>
<reference evidence="8 9" key="1">
    <citation type="submission" date="2019-07" db="EMBL/GenBank/DDBJ databases">
        <authorList>
            <person name="Friedrich A."/>
            <person name="Schacherer J."/>
        </authorList>
    </citation>
    <scope>NUCLEOTIDE SEQUENCE [LARGE SCALE GENOMIC DNA]</scope>
</reference>
<evidence type="ECO:0000256" key="6">
    <source>
        <dbReference type="SAM" id="Phobius"/>
    </source>
</evidence>
<dbReference type="InterPro" id="IPR052816">
    <property type="entry name" value="Peroxisomal_Membrane_PEX28-32"/>
</dbReference>
<comment type="subcellular location">
    <subcellularLocation>
        <location evidence="1">Membrane</location>
        <topology evidence="1">Multi-pass membrane protein</topology>
    </subcellularLocation>
</comment>
<proteinExistence type="predicted"/>
<dbReference type="EMBL" id="CABFWN010000005">
    <property type="protein sequence ID" value="VUG19486.1"/>
    <property type="molecule type" value="Genomic_DNA"/>
</dbReference>
<feature type="compositionally biased region" description="Polar residues" evidence="5">
    <location>
        <begin position="170"/>
        <end position="180"/>
    </location>
</feature>
<feature type="compositionally biased region" description="Basic and acidic residues" evidence="5">
    <location>
        <begin position="181"/>
        <end position="200"/>
    </location>
</feature>
<dbReference type="PANTHER" id="PTHR28304">
    <property type="entry name" value="PEROXISOMAL MEMBRANE PROTEIN PEX29"/>
    <property type="match status" value="1"/>
</dbReference>
<accession>A0A7D9H1J9</accession>
<evidence type="ECO:0000256" key="3">
    <source>
        <dbReference type="ARBA" id="ARBA00022989"/>
    </source>
</evidence>
<protein>
    <submittedName>
        <fullName evidence="8">DEBR0S5_04038g1_1</fullName>
    </submittedName>
</protein>
<dbReference type="Pfam" id="PF06398">
    <property type="entry name" value="Pex24p"/>
    <property type="match status" value="1"/>
</dbReference>
<evidence type="ECO:0000256" key="5">
    <source>
        <dbReference type="SAM" id="MobiDB-lite"/>
    </source>
</evidence>
<dbReference type="InterPro" id="IPR010482">
    <property type="entry name" value="TECPR1-like_DysF"/>
</dbReference>
<dbReference type="PANTHER" id="PTHR28304:SF2">
    <property type="entry name" value="PEROXISOMAL MEMBRANE PROTEIN PEX29"/>
    <property type="match status" value="1"/>
</dbReference>
<keyword evidence="4 6" id="KW-0472">Membrane</keyword>
<feature type="transmembrane region" description="Helical" evidence="6">
    <location>
        <begin position="293"/>
        <end position="323"/>
    </location>
</feature>
<feature type="transmembrane region" description="Helical" evidence="6">
    <location>
        <begin position="425"/>
        <end position="446"/>
    </location>
</feature>
<feature type="domain" description="TECPR1-like DysF" evidence="7">
    <location>
        <begin position="257"/>
        <end position="549"/>
    </location>
</feature>
<dbReference type="GO" id="GO:0007031">
    <property type="term" value="P:peroxisome organization"/>
    <property type="evidence" value="ECO:0007669"/>
    <property type="project" value="TreeGrafter"/>
</dbReference>
<gene>
    <name evidence="8" type="ORF">DEBR0S5_04038G</name>
</gene>
<feature type="transmembrane region" description="Helical" evidence="6">
    <location>
        <begin position="400"/>
        <end position="419"/>
    </location>
</feature>
<evidence type="ECO:0000256" key="2">
    <source>
        <dbReference type="ARBA" id="ARBA00022692"/>
    </source>
</evidence>
<feature type="compositionally biased region" description="Polar residues" evidence="5">
    <location>
        <begin position="66"/>
        <end position="78"/>
    </location>
</feature>
<dbReference type="Proteomes" id="UP000478008">
    <property type="component" value="Unassembled WGS sequence"/>
</dbReference>
<keyword evidence="2 6" id="KW-0812">Transmembrane</keyword>
<evidence type="ECO:0000313" key="9">
    <source>
        <dbReference type="Proteomes" id="UP000478008"/>
    </source>
</evidence>
<evidence type="ECO:0000259" key="7">
    <source>
        <dbReference type="Pfam" id="PF06398"/>
    </source>
</evidence>
<feature type="region of interest" description="Disordered" evidence="5">
    <location>
        <begin position="66"/>
        <end position="93"/>
    </location>
</feature>
<name>A0A7D9H1J9_DEKBR</name>
<evidence type="ECO:0000256" key="1">
    <source>
        <dbReference type="ARBA" id="ARBA00004141"/>
    </source>
</evidence>
<dbReference type="AlphaFoldDB" id="A0A7D9H1J9"/>
<sequence length="681" mass="78070">MDQLWDTVYQVTNSVGSPITRGTDIHHTTKKYSRSGDKNMNTTANFDDSLDSVSCRSSSTTNIQSLSITNKSSGSPLRSNDKKQKLSQSESFVQKSPLEHNVLASTNLLSKHSNDKRVWSTSSFLDGIFGNTERKVNPLKRSGQFYKNRRSWSSASLSAYKRMSAFTKGNSLNTSNTDISNQKRTDVSRDQSSEDESDGIKEVIAEEKPITYTQQFADKFMERLLDMAIPTTAGVDDEKELSGLLSRIEMQKSRPALTVQTISKNSIALLQRLSLPFVLIDQIILIFRWKDPIYTLCILLAITLLILNPSTLLAIPFFALCYITMFPAFGKRHPVDQKTGEYSKGPMLSNIKYPKPVPEISREFLLNVTDLQNHMMIYVIPWDWINRIIVKYCYFKDERFTTALFVLSLVVGTAFSTFGSSLLVFMYPALKVLLVMSLWIFAFVMIPSNRIRLLEYIYSEDTRLRVVTLMNNLDVRLGNELTWLQNKEIRELEIFELQRFDKETNTWQPVCFSPEIYPINSHLRLENLPIEGCSDLSNIKAPKGWSFINEIAGQYNSRGTRNFSSSFLSNSNAKIRKVNSNLSLSSGRIPEKDDFTDDADLPFSAIKCVNGWYLDLVAINWARENYVDEVMTIDDDTKWCYDDIKDAESIGSMYRRRRWIRYCTRSVRKDDEHEDSVIVED</sequence>
<keyword evidence="9" id="KW-1185">Reference proteome</keyword>